<dbReference type="EMBL" id="JAWIIV010000014">
    <property type="protein sequence ID" value="MEC4720857.1"/>
    <property type="molecule type" value="Genomic_DNA"/>
</dbReference>
<comment type="caution">
    <text evidence="1">The sequence shown here is derived from an EMBL/GenBank/DDBJ whole genome shotgun (WGS) entry which is preliminary data.</text>
</comment>
<reference evidence="1 2" key="1">
    <citation type="submission" date="2023-10" db="EMBL/GenBank/DDBJ databases">
        <title>Noviherbaspirillum sp. CPCC 100848 genome assembly.</title>
        <authorList>
            <person name="Li X.Y."/>
            <person name="Fang X.M."/>
        </authorList>
    </citation>
    <scope>NUCLEOTIDE SEQUENCE [LARGE SCALE GENOMIC DNA]</scope>
    <source>
        <strain evidence="1 2">CPCC 100848</strain>
    </source>
</reference>
<gene>
    <name evidence="1" type="ORF">RY831_16955</name>
</gene>
<dbReference type="Proteomes" id="UP001352263">
    <property type="component" value="Unassembled WGS sequence"/>
</dbReference>
<dbReference type="RefSeq" id="WP_326507571.1">
    <property type="nucleotide sequence ID" value="NZ_JAWIIV010000014.1"/>
</dbReference>
<sequence length="197" mass="21726">MSSPVGISVRIAVALLSFPGVARVARVAIGQCAMRRAAASLRISCTPTVWLESDHIGMRIFAGHEAYMELIKPIKETLSERTHHQSANSNVLQKDADGISLGRYLAYRPANMGLRIEAFENLKIGIQKVHASMTACIDLYFCPAAVHMGILCICAYVRSNNQGPGDPGERRQSLPALYRFFYNSHTLTAILTELFFL</sequence>
<evidence type="ECO:0000313" key="2">
    <source>
        <dbReference type="Proteomes" id="UP001352263"/>
    </source>
</evidence>
<keyword evidence="2" id="KW-1185">Reference proteome</keyword>
<protein>
    <submittedName>
        <fullName evidence="1">Uncharacterized protein</fullName>
    </submittedName>
</protein>
<evidence type="ECO:0000313" key="1">
    <source>
        <dbReference type="EMBL" id="MEC4720857.1"/>
    </source>
</evidence>
<proteinExistence type="predicted"/>
<organism evidence="1 2">
    <name type="scientific">Noviherbaspirillum album</name>
    <dbReference type="NCBI Taxonomy" id="3080276"/>
    <lineage>
        <taxon>Bacteria</taxon>
        <taxon>Pseudomonadati</taxon>
        <taxon>Pseudomonadota</taxon>
        <taxon>Betaproteobacteria</taxon>
        <taxon>Burkholderiales</taxon>
        <taxon>Oxalobacteraceae</taxon>
        <taxon>Noviherbaspirillum</taxon>
    </lineage>
</organism>
<name>A0ABU6JB35_9BURK</name>
<accession>A0ABU6JB35</accession>